<dbReference type="AlphaFoldDB" id="A0A8T0HTG1"/>
<accession>A0A8T0HTG1</accession>
<sequence>FHTAKDLPHAPTASLNLTPAPRTPPELQCTSRAEAHSTPPRQHSSAENGLAGIHPFTRTQAPMEPARGSVRAARTREMRQGAGTNRRDARPRGRSSKRCPP</sequence>
<name>A0A8T0HTG1_CERPU</name>
<evidence type="ECO:0000256" key="1">
    <source>
        <dbReference type="SAM" id="MobiDB-lite"/>
    </source>
</evidence>
<organism evidence="2 3">
    <name type="scientific">Ceratodon purpureus</name>
    <name type="common">Fire moss</name>
    <name type="synonym">Dicranum purpureum</name>
    <dbReference type="NCBI Taxonomy" id="3225"/>
    <lineage>
        <taxon>Eukaryota</taxon>
        <taxon>Viridiplantae</taxon>
        <taxon>Streptophyta</taxon>
        <taxon>Embryophyta</taxon>
        <taxon>Bryophyta</taxon>
        <taxon>Bryophytina</taxon>
        <taxon>Bryopsida</taxon>
        <taxon>Dicranidae</taxon>
        <taxon>Pseudoditrichales</taxon>
        <taxon>Ditrichaceae</taxon>
        <taxon>Ceratodon</taxon>
    </lineage>
</organism>
<evidence type="ECO:0000313" key="2">
    <source>
        <dbReference type="EMBL" id="KAG0574051.1"/>
    </source>
</evidence>
<evidence type="ECO:0000313" key="3">
    <source>
        <dbReference type="Proteomes" id="UP000822688"/>
    </source>
</evidence>
<comment type="caution">
    <text evidence="2">The sequence shown here is derived from an EMBL/GenBank/DDBJ whole genome shotgun (WGS) entry which is preliminary data.</text>
</comment>
<feature type="compositionally biased region" description="Basic residues" evidence="1">
    <location>
        <begin position="92"/>
        <end position="101"/>
    </location>
</feature>
<keyword evidence="3" id="KW-1185">Reference proteome</keyword>
<feature type="compositionally biased region" description="Basic and acidic residues" evidence="1">
    <location>
        <begin position="74"/>
        <end position="91"/>
    </location>
</feature>
<reference evidence="2" key="1">
    <citation type="submission" date="2020-06" db="EMBL/GenBank/DDBJ databases">
        <title>WGS assembly of Ceratodon purpureus strain R40.</title>
        <authorList>
            <person name="Carey S.B."/>
            <person name="Jenkins J."/>
            <person name="Shu S."/>
            <person name="Lovell J.T."/>
            <person name="Sreedasyam A."/>
            <person name="Maumus F."/>
            <person name="Tiley G.P."/>
            <person name="Fernandez-Pozo N."/>
            <person name="Barry K."/>
            <person name="Chen C."/>
            <person name="Wang M."/>
            <person name="Lipzen A."/>
            <person name="Daum C."/>
            <person name="Saski C.A."/>
            <person name="Payton A.C."/>
            <person name="Mcbreen J.C."/>
            <person name="Conrad R.E."/>
            <person name="Kollar L.M."/>
            <person name="Olsson S."/>
            <person name="Huttunen S."/>
            <person name="Landis J.B."/>
            <person name="Wickett N.J."/>
            <person name="Johnson M.G."/>
            <person name="Rensing S.A."/>
            <person name="Grimwood J."/>
            <person name="Schmutz J."/>
            <person name="Mcdaniel S.F."/>
        </authorList>
    </citation>
    <scope>NUCLEOTIDE SEQUENCE</scope>
    <source>
        <strain evidence="2">R40</strain>
    </source>
</reference>
<dbReference type="Proteomes" id="UP000822688">
    <property type="component" value="Chromosome V"/>
</dbReference>
<proteinExistence type="predicted"/>
<feature type="region of interest" description="Disordered" evidence="1">
    <location>
        <begin position="1"/>
        <end position="101"/>
    </location>
</feature>
<dbReference type="EMBL" id="CM026426">
    <property type="protein sequence ID" value="KAG0574051.1"/>
    <property type="molecule type" value="Genomic_DNA"/>
</dbReference>
<protein>
    <submittedName>
        <fullName evidence="2">Uncharacterized protein</fullName>
    </submittedName>
</protein>
<gene>
    <name evidence="2" type="ORF">KC19_VG230800</name>
</gene>
<feature type="non-terminal residue" evidence="2">
    <location>
        <position position="1"/>
    </location>
</feature>